<proteinExistence type="predicted"/>
<organism evidence="1 2">
    <name type="scientific">Protopolystoma xenopodis</name>
    <dbReference type="NCBI Taxonomy" id="117903"/>
    <lineage>
        <taxon>Eukaryota</taxon>
        <taxon>Metazoa</taxon>
        <taxon>Spiralia</taxon>
        <taxon>Lophotrochozoa</taxon>
        <taxon>Platyhelminthes</taxon>
        <taxon>Monogenea</taxon>
        <taxon>Polyopisthocotylea</taxon>
        <taxon>Polystomatidea</taxon>
        <taxon>Polystomatidae</taxon>
        <taxon>Protopolystoma</taxon>
    </lineage>
</organism>
<comment type="caution">
    <text evidence="1">The sequence shown here is derived from an EMBL/GenBank/DDBJ whole genome shotgun (WGS) entry which is preliminary data.</text>
</comment>
<dbReference type="AlphaFoldDB" id="A0A3S5FBN3"/>
<evidence type="ECO:0000313" key="2">
    <source>
        <dbReference type="Proteomes" id="UP000784294"/>
    </source>
</evidence>
<sequence length="195" mass="21139">MTLHLNRLNKCTRGSIPALSVHTCICRRLRECLQAASASSSCPRPALPPLSSVPAAWIAGRSGHCSQEGNAGSRACDECEGSWPGGYLIDEVHCFGRLTEVARNENKMGCIDGDRQDCTEMPPSSGQQMGIASKSSLSPAATVHFRSRREREQTAQLTWWHRGGRICISARALIQFKLGRHSPLAPGRGAIQTDT</sequence>
<name>A0A3S5FBN3_9PLAT</name>
<dbReference type="Proteomes" id="UP000784294">
    <property type="component" value="Unassembled WGS sequence"/>
</dbReference>
<accession>A0A3S5FBN3</accession>
<gene>
    <name evidence="1" type="ORF">PXEA_LOCUS723</name>
</gene>
<keyword evidence="2" id="KW-1185">Reference proteome</keyword>
<reference evidence="1" key="1">
    <citation type="submission" date="2018-11" db="EMBL/GenBank/DDBJ databases">
        <authorList>
            <consortium name="Pathogen Informatics"/>
        </authorList>
    </citation>
    <scope>NUCLEOTIDE SEQUENCE</scope>
</reference>
<evidence type="ECO:0000313" key="1">
    <source>
        <dbReference type="EMBL" id="VEL07283.1"/>
    </source>
</evidence>
<dbReference type="EMBL" id="CAAALY010001410">
    <property type="protein sequence ID" value="VEL07283.1"/>
    <property type="molecule type" value="Genomic_DNA"/>
</dbReference>
<protein>
    <submittedName>
        <fullName evidence="1">Uncharacterized protein</fullName>
    </submittedName>
</protein>